<evidence type="ECO:0000256" key="2">
    <source>
        <dbReference type="ARBA" id="ARBA00022475"/>
    </source>
</evidence>
<dbReference type="InterPro" id="IPR047641">
    <property type="entry name" value="ABC_transpr_MalK/UgpC-like"/>
</dbReference>
<dbReference type="InterPro" id="IPR015855">
    <property type="entry name" value="ABC_transpr_MalK-like"/>
</dbReference>
<dbReference type="InterPro" id="IPR012340">
    <property type="entry name" value="NA-bd_OB-fold"/>
</dbReference>
<evidence type="ECO:0000313" key="9">
    <source>
        <dbReference type="EMBL" id="SDG77568.1"/>
    </source>
</evidence>
<dbReference type="InterPro" id="IPR003593">
    <property type="entry name" value="AAA+_ATPase"/>
</dbReference>
<dbReference type="GO" id="GO:0015423">
    <property type="term" value="F:ABC-type maltose transporter activity"/>
    <property type="evidence" value="ECO:0007669"/>
    <property type="project" value="TreeGrafter"/>
</dbReference>
<keyword evidence="3" id="KW-0997">Cell inner membrane</keyword>
<dbReference type="PROSITE" id="PS00211">
    <property type="entry name" value="ABC_TRANSPORTER_1"/>
    <property type="match status" value="1"/>
</dbReference>
<dbReference type="GO" id="GO:0055052">
    <property type="term" value="C:ATP-binding cassette (ABC) transporter complex, substrate-binding subunit-containing"/>
    <property type="evidence" value="ECO:0007669"/>
    <property type="project" value="TreeGrafter"/>
</dbReference>
<dbReference type="Proteomes" id="UP000198854">
    <property type="component" value="Unassembled WGS sequence"/>
</dbReference>
<dbReference type="SMART" id="SM00382">
    <property type="entry name" value="AAA"/>
    <property type="match status" value="1"/>
</dbReference>
<organism evidence="10 11">
    <name type="scientific">Vibrio xiamenensis</name>
    <dbReference type="NCBI Taxonomy" id="861298"/>
    <lineage>
        <taxon>Bacteria</taxon>
        <taxon>Pseudomonadati</taxon>
        <taxon>Pseudomonadota</taxon>
        <taxon>Gammaproteobacteria</taxon>
        <taxon>Vibrionales</taxon>
        <taxon>Vibrionaceae</taxon>
        <taxon>Vibrio</taxon>
    </lineage>
</organism>
<dbReference type="CDD" id="cd03301">
    <property type="entry name" value="ABC_MalK_N"/>
    <property type="match status" value="1"/>
</dbReference>
<dbReference type="InterPro" id="IPR003439">
    <property type="entry name" value="ABC_transporter-like_ATP-bd"/>
</dbReference>
<feature type="domain" description="ABC transporter" evidence="8">
    <location>
        <begin position="4"/>
        <end position="234"/>
    </location>
</feature>
<keyword evidence="2" id="KW-1003">Cell membrane</keyword>
<keyword evidence="4 10" id="KW-0762">Sugar transport</keyword>
<dbReference type="EMBL" id="FNDD01000004">
    <property type="protein sequence ID" value="SDG88989.1"/>
    <property type="molecule type" value="Genomic_DNA"/>
</dbReference>
<dbReference type="GO" id="GO:0005524">
    <property type="term" value="F:ATP binding"/>
    <property type="evidence" value="ECO:0007669"/>
    <property type="project" value="UniProtKB-KW"/>
</dbReference>
<sequence>MAKLELIGVRKSWDKTEVIHGVDLKIKDGEFVVFVGPSGCGKSTLLRMISGLESITEGALVIGNKEMTTTPPAERGIAMVFQSYALYPNMSVRDNLAYPLEMAKQPKEQIKQKVAQVAKTLHLEPMLDRLPKALSGGQRQRVAIGRAIIREPDIFLFDEPLSNLDAELRLQMRIEIAKLHESLGVTMIYVTHDQLEAMTLADRIVVCRDGKIEQVGAPLEIYHDPDNLFVAGFIGSPKINLLKGEVANSYQGQTQIRVPALGIDSLMIELEAPLQEGQIISIGFRPEHILDAVETIPQQHCFDAPVAFSEHLGHTNYLYLDVGEEDMFVVESRIRDSVANNERVRFAVDPQKALLFDDNGLRLR</sequence>
<evidence type="ECO:0000259" key="8">
    <source>
        <dbReference type="PROSITE" id="PS50893"/>
    </source>
</evidence>
<keyword evidence="7" id="KW-0472">Membrane</keyword>
<gene>
    <name evidence="9" type="ORF">SAMN04488136_102296</name>
    <name evidence="10" type="ORF">SAMN04488136_104100</name>
</gene>
<dbReference type="SUPFAM" id="SSF50331">
    <property type="entry name" value="MOP-like"/>
    <property type="match status" value="1"/>
</dbReference>
<dbReference type="InterPro" id="IPR008995">
    <property type="entry name" value="Mo/tungstate-bd_C_term_dom"/>
</dbReference>
<dbReference type="EMBL" id="FNDD01000002">
    <property type="protein sequence ID" value="SDG77568.1"/>
    <property type="molecule type" value="Genomic_DNA"/>
</dbReference>
<dbReference type="RefSeq" id="WP_093269513.1">
    <property type="nucleotide sequence ID" value="NZ_FNDD01000002.1"/>
</dbReference>
<dbReference type="AlphaFoldDB" id="A0A1G7XXS5"/>
<dbReference type="Gene3D" id="2.40.50.100">
    <property type="match status" value="1"/>
</dbReference>
<dbReference type="SUPFAM" id="SSF52540">
    <property type="entry name" value="P-loop containing nucleoside triphosphate hydrolases"/>
    <property type="match status" value="1"/>
</dbReference>
<dbReference type="FunFam" id="3.40.50.300:FF:000042">
    <property type="entry name" value="Maltose/maltodextrin ABC transporter, ATP-binding protein"/>
    <property type="match status" value="1"/>
</dbReference>
<dbReference type="GO" id="GO:1990060">
    <property type="term" value="C:maltose transport complex"/>
    <property type="evidence" value="ECO:0007669"/>
    <property type="project" value="TreeGrafter"/>
</dbReference>
<dbReference type="GO" id="GO:0016887">
    <property type="term" value="F:ATP hydrolysis activity"/>
    <property type="evidence" value="ECO:0007669"/>
    <property type="project" value="InterPro"/>
</dbReference>
<keyword evidence="6 10" id="KW-0067">ATP-binding</keyword>
<evidence type="ECO:0000313" key="10">
    <source>
        <dbReference type="EMBL" id="SDG88989.1"/>
    </source>
</evidence>
<reference evidence="10 11" key="1">
    <citation type="submission" date="2016-10" db="EMBL/GenBank/DDBJ databases">
        <authorList>
            <person name="de Groot N.N."/>
        </authorList>
    </citation>
    <scope>NUCLEOTIDE SEQUENCE [LARGE SCALE GENOMIC DNA]</scope>
    <source>
        <strain evidence="10 11">CGMCC 1.10228</strain>
    </source>
</reference>
<dbReference type="OrthoDB" id="9802264at2"/>
<evidence type="ECO:0000256" key="6">
    <source>
        <dbReference type="ARBA" id="ARBA00022840"/>
    </source>
</evidence>
<dbReference type="Pfam" id="PF17912">
    <property type="entry name" value="OB_MalK"/>
    <property type="match status" value="1"/>
</dbReference>
<keyword evidence="11" id="KW-1185">Reference proteome</keyword>
<dbReference type="STRING" id="861298.SAMN04488136_102296"/>
<dbReference type="InterPro" id="IPR017871">
    <property type="entry name" value="ABC_transporter-like_CS"/>
</dbReference>
<name>A0A1G7XXS5_9VIBR</name>
<dbReference type="NCBIfam" id="NF008653">
    <property type="entry name" value="PRK11650.1"/>
    <property type="match status" value="1"/>
</dbReference>
<accession>A0A1G7XXS5</accession>
<dbReference type="Gene3D" id="2.40.50.140">
    <property type="entry name" value="Nucleic acid-binding proteins"/>
    <property type="match status" value="1"/>
</dbReference>
<evidence type="ECO:0000256" key="3">
    <source>
        <dbReference type="ARBA" id="ARBA00022519"/>
    </source>
</evidence>
<evidence type="ECO:0000256" key="1">
    <source>
        <dbReference type="ARBA" id="ARBA00022448"/>
    </source>
</evidence>
<proteinExistence type="predicted"/>
<dbReference type="PANTHER" id="PTHR43875:SF3">
    <property type="entry name" value="MALTOSE_MALTODEXTRIN IMPORT ATP-BINDING PROTEIN MALK"/>
    <property type="match status" value="1"/>
</dbReference>
<dbReference type="InterPro" id="IPR027417">
    <property type="entry name" value="P-loop_NTPase"/>
</dbReference>
<dbReference type="InterPro" id="IPR040582">
    <property type="entry name" value="OB_MalK-like"/>
</dbReference>
<dbReference type="Pfam" id="PF00005">
    <property type="entry name" value="ABC_tran"/>
    <property type="match status" value="1"/>
</dbReference>
<protein>
    <submittedName>
        <fullName evidence="10">Multiple sugar transport system ATP-binding protein</fullName>
    </submittedName>
</protein>
<evidence type="ECO:0000313" key="11">
    <source>
        <dbReference type="Proteomes" id="UP000198854"/>
    </source>
</evidence>
<dbReference type="Gene3D" id="3.40.50.300">
    <property type="entry name" value="P-loop containing nucleotide triphosphate hydrolases"/>
    <property type="match status" value="1"/>
</dbReference>
<dbReference type="PANTHER" id="PTHR43875">
    <property type="entry name" value="MALTODEXTRIN IMPORT ATP-BINDING PROTEIN MSMX"/>
    <property type="match status" value="1"/>
</dbReference>
<evidence type="ECO:0000256" key="7">
    <source>
        <dbReference type="ARBA" id="ARBA00023136"/>
    </source>
</evidence>
<evidence type="ECO:0000256" key="4">
    <source>
        <dbReference type="ARBA" id="ARBA00022597"/>
    </source>
</evidence>
<keyword evidence="5" id="KW-0547">Nucleotide-binding</keyword>
<dbReference type="PROSITE" id="PS50893">
    <property type="entry name" value="ABC_TRANSPORTER_2"/>
    <property type="match status" value="1"/>
</dbReference>
<evidence type="ECO:0000256" key="5">
    <source>
        <dbReference type="ARBA" id="ARBA00022741"/>
    </source>
</evidence>
<keyword evidence="1" id="KW-0813">Transport</keyword>